<feature type="signal peptide" evidence="1">
    <location>
        <begin position="1"/>
        <end position="21"/>
    </location>
</feature>
<comment type="caution">
    <text evidence="2">The sequence shown here is derived from an EMBL/GenBank/DDBJ whole genome shotgun (WGS) entry which is preliminary data.</text>
</comment>
<dbReference type="InterPro" id="IPR036700">
    <property type="entry name" value="BOBF_sf"/>
</dbReference>
<dbReference type="EMBL" id="JAAATW010000001">
    <property type="protein sequence ID" value="NBE07001.1"/>
    <property type="molecule type" value="Genomic_DNA"/>
</dbReference>
<evidence type="ECO:0000313" key="3">
    <source>
        <dbReference type="Proteomes" id="UP001517376"/>
    </source>
</evidence>
<accession>A0ABW9Y4G8</accession>
<sequence length="110" mass="11652">MTMIRSAAMAAVLLSASAAFAAPVPITKAPRGQPVTVTGKVMRITDADAFRLKDESGVVTVYVGPNDLPVQVGEEVTVLGALEEGFPPEFVARALRRADGTEIAFRHDWG</sequence>
<gene>
    <name evidence="2" type="ORF">GU920_05605</name>
</gene>
<protein>
    <recommendedName>
        <fullName evidence="4">Bacterial OB-fold domain-containing protein</fullName>
    </recommendedName>
</protein>
<evidence type="ECO:0000256" key="1">
    <source>
        <dbReference type="SAM" id="SignalP"/>
    </source>
</evidence>
<proteinExistence type="predicted"/>
<feature type="chain" id="PRO_5046089136" description="Bacterial OB-fold domain-containing protein" evidence="1">
    <location>
        <begin position="22"/>
        <end position="110"/>
    </location>
</feature>
<evidence type="ECO:0008006" key="4">
    <source>
        <dbReference type="Google" id="ProtNLM"/>
    </source>
</evidence>
<keyword evidence="1" id="KW-0732">Signal</keyword>
<evidence type="ECO:0000313" key="2">
    <source>
        <dbReference type="EMBL" id="NBE07001.1"/>
    </source>
</evidence>
<dbReference type="SUPFAM" id="SSF101756">
    <property type="entry name" value="Hypothetical protein YgiW"/>
    <property type="match status" value="1"/>
</dbReference>
<reference evidence="3" key="1">
    <citation type="submission" date="2020-01" db="EMBL/GenBank/DDBJ databases">
        <title>Sphingomonas sp. strain CSW-10.</title>
        <authorList>
            <person name="Chen W.-M."/>
        </authorList>
    </citation>
    <scope>NUCLEOTIDE SEQUENCE [LARGE SCALE GENOMIC DNA]</scope>
    <source>
        <strain evidence="3">CCP-1</strain>
    </source>
</reference>
<keyword evidence="3" id="KW-1185">Reference proteome</keyword>
<dbReference type="Proteomes" id="UP001517376">
    <property type="component" value="Unassembled WGS sequence"/>
</dbReference>
<dbReference type="Gene3D" id="2.40.50.200">
    <property type="entry name" value="Bacterial OB-fold"/>
    <property type="match status" value="1"/>
</dbReference>
<name>A0ABW9Y4G8_9RHOB</name>
<organism evidence="2 3">
    <name type="scientific">Paragemmobacter ruber</name>
    <dbReference type="NCBI Taxonomy" id="1985673"/>
    <lineage>
        <taxon>Bacteria</taxon>
        <taxon>Pseudomonadati</taxon>
        <taxon>Pseudomonadota</taxon>
        <taxon>Alphaproteobacteria</taxon>
        <taxon>Rhodobacterales</taxon>
        <taxon>Paracoccaceae</taxon>
        <taxon>Paragemmobacter</taxon>
    </lineage>
</organism>